<sequence length="677" mass="72601">MIENSIILHQINGAAHCCLASGMEPRVFAHSAAVDYIHDACFRIAPDGAAHEFHLNETVTFFNTEKGREEIGIVIPMRDARPLIDSVYTEAQKLREAETSLRRLYRLFSGFIAAYKNGTVSEDFFRAAVAAPLCLLTEGETDGGAQNLIVLPPRLTLRCITAETAAALRFHYPWVHPDAERTAPDTAALFFLAALSYACIIGAPPFNSAAVPFAEVDAGGLCGTGSTCRGSLHNENNGAAYTVERNSGVAERLVQNIRDGVYVPVELRCPALLPQFAQLIDCGLAVTAGQGSAKAAEHTAVRAAGHKSAGFEKTADSGNTDTAVNRRTAPQLPLTEQLCSYYDESLLLFAGGRQTGVQAQQTDALKGGGQAPAAEAQAALKAFVQTARKRITRKRFFVRNRAKIAAAAAVCAALIAVTAAIVQYVRKPPETAGMSAEAVVYGFYTAVGTLDQTVTGAYTKNKAAALYDGLMVHLYVTGKTREAYERKKIYYTPQEFLSFCESARSADTVPAADGATGSNAAGSQAASAPQEQERERDMEAHLIRYKKAVIESMGGGSVYGISGLEIVSAAQTGWFDVKFYHWLPIFSSEEAEAAAKVMEKALESSANDSDTGLSERSAFPVQVLYKHDRVQVITERDCFFIGAIESVESTVVADSSDALIEACALPPADRPDYLKGL</sequence>
<comment type="caution">
    <text evidence="2">The sequence shown here is derived from an EMBL/GenBank/DDBJ whole genome shotgun (WGS) entry which is preliminary data.</text>
</comment>
<name>C8PND4_9SPIR</name>
<feature type="compositionally biased region" description="Low complexity" evidence="1">
    <location>
        <begin position="514"/>
        <end position="530"/>
    </location>
</feature>
<dbReference type="OrthoDB" id="354724at2"/>
<dbReference type="RefSeq" id="WP_006188048.1">
    <property type="nucleotide sequence ID" value="NZ_ACYH01000013.1"/>
</dbReference>
<organism evidence="2 3">
    <name type="scientific">Treponema vincentii ATCC 35580</name>
    <dbReference type="NCBI Taxonomy" id="596324"/>
    <lineage>
        <taxon>Bacteria</taxon>
        <taxon>Pseudomonadati</taxon>
        <taxon>Spirochaetota</taxon>
        <taxon>Spirochaetia</taxon>
        <taxon>Spirochaetales</taxon>
        <taxon>Treponemataceae</taxon>
        <taxon>Treponema</taxon>
    </lineage>
</organism>
<feature type="region of interest" description="Disordered" evidence="1">
    <location>
        <begin position="511"/>
        <end position="536"/>
    </location>
</feature>
<gene>
    <name evidence="2" type="ORF">TREVI0001_2564</name>
</gene>
<dbReference type="EMBL" id="ACYH01000013">
    <property type="protein sequence ID" value="EEV21039.1"/>
    <property type="molecule type" value="Genomic_DNA"/>
</dbReference>
<evidence type="ECO:0000313" key="3">
    <source>
        <dbReference type="Proteomes" id="UP000004509"/>
    </source>
</evidence>
<evidence type="ECO:0000256" key="1">
    <source>
        <dbReference type="SAM" id="MobiDB-lite"/>
    </source>
</evidence>
<evidence type="ECO:0000313" key="2">
    <source>
        <dbReference type="EMBL" id="EEV21039.1"/>
    </source>
</evidence>
<proteinExistence type="predicted"/>
<protein>
    <submittedName>
        <fullName evidence="2">Uncharacterized protein</fullName>
    </submittedName>
</protein>
<dbReference type="STRING" id="596324.TREVI0001_2564"/>
<dbReference type="AlphaFoldDB" id="C8PND4"/>
<accession>C8PND4</accession>
<reference evidence="2 3" key="1">
    <citation type="submission" date="2009-07" db="EMBL/GenBank/DDBJ databases">
        <authorList>
            <person name="Madupu R."/>
            <person name="Sebastian Y."/>
            <person name="Durkin A.S."/>
            <person name="Torralba M."/>
            <person name="Methe B."/>
            <person name="Sutton G.G."/>
            <person name="Strausberg R.L."/>
            <person name="Nelson K.E."/>
        </authorList>
    </citation>
    <scope>NUCLEOTIDE SEQUENCE [LARGE SCALE GENOMIC DNA]</scope>
    <source>
        <strain evidence="2 3">ATCC 35580</strain>
    </source>
</reference>
<dbReference type="Proteomes" id="UP000004509">
    <property type="component" value="Unassembled WGS sequence"/>
</dbReference>